<dbReference type="Proteomes" id="UP000658613">
    <property type="component" value="Unassembled WGS sequence"/>
</dbReference>
<dbReference type="InterPro" id="IPR003615">
    <property type="entry name" value="HNH_nuc"/>
</dbReference>
<feature type="compositionally biased region" description="Basic and acidic residues" evidence="1">
    <location>
        <begin position="348"/>
        <end position="358"/>
    </location>
</feature>
<accession>A0A931E4E3</accession>
<feature type="region of interest" description="Disordered" evidence="1">
    <location>
        <begin position="335"/>
        <end position="380"/>
    </location>
</feature>
<dbReference type="CDD" id="cd00085">
    <property type="entry name" value="HNHc"/>
    <property type="match status" value="1"/>
</dbReference>
<dbReference type="Pfam" id="PF01844">
    <property type="entry name" value="HNH"/>
    <property type="match status" value="1"/>
</dbReference>
<evidence type="ECO:0000256" key="1">
    <source>
        <dbReference type="SAM" id="MobiDB-lite"/>
    </source>
</evidence>
<dbReference type="GO" id="GO:0008270">
    <property type="term" value="F:zinc ion binding"/>
    <property type="evidence" value="ECO:0007669"/>
    <property type="project" value="InterPro"/>
</dbReference>
<reference evidence="3" key="1">
    <citation type="submission" date="2020-11" db="EMBL/GenBank/DDBJ databases">
        <title>Sequencing the genomes of 1000 actinobacteria strains.</title>
        <authorList>
            <person name="Klenk H.-P."/>
        </authorList>
    </citation>
    <scope>NUCLEOTIDE SEQUENCE</scope>
    <source>
        <strain evidence="3">DSM 45632</strain>
    </source>
</reference>
<evidence type="ECO:0000259" key="2">
    <source>
        <dbReference type="SMART" id="SM00507"/>
    </source>
</evidence>
<comment type="caution">
    <text evidence="3">The sequence shown here is derived from an EMBL/GenBank/DDBJ whole genome shotgun (WGS) entry which is preliminary data.</text>
</comment>
<name>A0A931E4E3_9CORY</name>
<dbReference type="RefSeq" id="WP_196824688.1">
    <property type="nucleotide sequence ID" value="NZ_CP046980.1"/>
</dbReference>
<dbReference type="SMART" id="SM00507">
    <property type="entry name" value="HNHc"/>
    <property type="match status" value="1"/>
</dbReference>
<organism evidence="3 4">
    <name type="scientific">Corynebacterium aquatimens</name>
    <dbReference type="NCBI Taxonomy" id="1190508"/>
    <lineage>
        <taxon>Bacteria</taxon>
        <taxon>Bacillati</taxon>
        <taxon>Actinomycetota</taxon>
        <taxon>Actinomycetes</taxon>
        <taxon>Mycobacteriales</taxon>
        <taxon>Corynebacteriaceae</taxon>
        <taxon>Corynebacterium</taxon>
    </lineage>
</organism>
<evidence type="ECO:0000313" key="3">
    <source>
        <dbReference type="EMBL" id="MBG6122268.1"/>
    </source>
</evidence>
<sequence>MSFTSLLATVTATGLHALADFDRDAALAAGLSSTTVNNWKSLHELYYGSSACPKQQRIARELAIEGAFSFDQLLLIERRLRAAGLHRTAKRTWKLRQKLLAAPCTYASLERAVKKLVEVKPAPPQDRISFSKSREGKRTFSVTANERDLADLEHALSENLDLAAPAGPQMLSRFISMLRDGGGFAVPVSVPRPQLLVPLEAHVKVLGDIGDDTLLGLTDGTSIPASQYLSQFFADPSYGLEVALFHPVEGPVNLFRAERHANAKQRALAKANMPVCVVPGCRQPADNCQMHHMKAWKHGGYTNVSNLVPLCRYHNQINDDDANIADTTTATGATAAAPAGAATAPAADDPHFGGRDPSARPSRRAKRKKRNPGDVVPVGAVPMWRSPKGFLVPNDAHPNYRFGAMFTLFPDLVPAPARQGAPPTRYDPELWSNG</sequence>
<dbReference type="AlphaFoldDB" id="A0A931E4E3"/>
<dbReference type="InterPro" id="IPR002711">
    <property type="entry name" value="HNH"/>
</dbReference>
<dbReference type="GO" id="GO:0004519">
    <property type="term" value="F:endonuclease activity"/>
    <property type="evidence" value="ECO:0007669"/>
    <property type="project" value="InterPro"/>
</dbReference>
<feature type="compositionally biased region" description="Basic residues" evidence="1">
    <location>
        <begin position="361"/>
        <end position="370"/>
    </location>
</feature>
<protein>
    <recommendedName>
        <fullName evidence="2">HNH nuclease domain-containing protein</fullName>
    </recommendedName>
</protein>
<gene>
    <name evidence="3" type="ORF">IW254_001237</name>
</gene>
<dbReference type="GO" id="GO:0003676">
    <property type="term" value="F:nucleic acid binding"/>
    <property type="evidence" value="ECO:0007669"/>
    <property type="project" value="InterPro"/>
</dbReference>
<feature type="compositionally biased region" description="Low complexity" evidence="1">
    <location>
        <begin position="335"/>
        <end position="347"/>
    </location>
</feature>
<dbReference type="EMBL" id="JADOUE010000001">
    <property type="protein sequence ID" value="MBG6122268.1"/>
    <property type="molecule type" value="Genomic_DNA"/>
</dbReference>
<evidence type="ECO:0000313" key="4">
    <source>
        <dbReference type="Proteomes" id="UP000658613"/>
    </source>
</evidence>
<feature type="domain" description="HNH nuclease" evidence="2">
    <location>
        <begin position="262"/>
        <end position="316"/>
    </location>
</feature>
<keyword evidence="4" id="KW-1185">Reference proteome</keyword>
<dbReference type="Gene3D" id="1.10.30.50">
    <property type="match status" value="1"/>
</dbReference>
<proteinExistence type="predicted"/>